<protein>
    <submittedName>
        <fullName evidence="1">Uncharacterized protein</fullName>
    </submittedName>
</protein>
<sequence length="61" mass="7282">MSLPSILFLPQDQILEALIHLYKWNMHRTLRIRLDQVHLTNHCSLVVLDWPTYIRRSQSGL</sequence>
<evidence type="ECO:0000313" key="1">
    <source>
        <dbReference type="EMBL" id="KIY61847.1"/>
    </source>
</evidence>
<proteinExistence type="predicted"/>
<dbReference type="EMBL" id="KN880861">
    <property type="protein sequence ID" value="KIY61847.1"/>
    <property type="molecule type" value="Genomic_DNA"/>
</dbReference>
<dbReference type="AlphaFoldDB" id="A0A0D7AUG6"/>
<keyword evidence="2" id="KW-1185">Reference proteome</keyword>
<organism evidence="1 2">
    <name type="scientific">Cylindrobasidium torrendii FP15055 ss-10</name>
    <dbReference type="NCBI Taxonomy" id="1314674"/>
    <lineage>
        <taxon>Eukaryota</taxon>
        <taxon>Fungi</taxon>
        <taxon>Dikarya</taxon>
        <taxon>Basidiomycota</taxon>
        <taxon>Agaricomycotina</taxon>
        <taxon>Agaricomycetes</taxon>
        <taxon>Agaricomycetidae</taxon>
        <taxon>Agaricales</taxon>
        <taxon>Marasmiineae</taxon>
        <taxon>Physalacriaceae</taxon>
        <taxon>Cylindrobasidium</taxon>
    </lineage>
</organism>
<dbReference type="Proteomes" id="UP000054007">
    <property type="component" value="Unassembled WGS sequence"/>
</dbReference>
<gene>
    <name evidence="1" type="ORF">CYLTODRAFT_427300</name>
</gene>
<accession>A0A0D7AUG6</accession>
<reference evidence="1 2" key="1">
    <citation type="journal article" date="2015" name="Fungal Genet. Biol.">
        <title>Evolution of novel wood decay mechanisms in Agaricales revealed by the genome sequences of Fistulina hepatica and Cylindrobasidium torrendii.</title>
        <authorList>
            <person name="Floudas D."/>
            <person name="Held B.W."/>
            <person name="Riley R."/>
            <person name="Nagy L.G."/>
            <person name="Koehler G."/>
            <person name="Ransdell A.S."/>
            <person name="Younus H."/>
            <person name="Chow J."/>
            <person name="Chiniquy J."/>
            <person name="Lipzen A."/>
            <person name="Tritt A."/>
            <person name="Sun H."/>
            <person name="Haridas S."/>
            <person name="LaButti K."/>
            <person name="Ohm R.A."/>
            <person name="Kues U."/>
            <person name="Blanchette R.A."/>
            <person name="Grigoriev I.V."/>
            <person name="Minto R.E."/>
            <person name="Hibbett D.S."/>
        </authorList>
    </citation>
    <scope>NUCLEOTIDE SEQUENCE [LARGE SCALE GENOMIC DNA]</scope>
    <source>
        <strain evidence="1 2">FP15055 ss-10</strain>
    </source>
</reference>
<evidence type="ECO:0000313" key="2">
    <source>
        <dbReference type="Proteomes" id="UP000054007"/>
    </source>
</evidence>
<name>A0A0D7AUG6_9AGAR</name>